<feature type="domain" description="N-acetyltransferase" evidence="1">
    <location>
        <begin position="3"/>
        <end position="160"/>
    </location>
</feature>
<sequence length="173" mass="19383">MSIKIRRLEPSDAEQLTEIYRFNSVSENTSQLPYMSSDTVNSLFYESNNYTLVAIDSDRVLGHVTLFISHKQRERHLASVAIAVHPASHGRGIGKMLLQEALDQADNWLNLIRVELEVHTDNTSAIALYEKVGFVKEGERRFATFKSGKLANVLMMARLSPQFTAGSQQSTAP</sequence>
<dbReference type="PROSITE" id="PS51186">
    <property type="entry name" value="GNAT"/>
    <property type="match status" value="1"/>
</dbReference>
<name>A0ABW3U7J4_9GAMM</name>
<dbReference type="Proteomes" id="UP001597264">
    <property type="component" value="Unassembled WGS sequence"/>
</dbReference>
<dbReference type="InterPro" id="IPR016181">
    <property type="entry name" value="Acyl_CoA_acyltransferase"/>
</dbReference>
<dbReference type="InterPro" id="IPR000182">
    <property type="entry name" value="GNAT_dom"/>
</dbReference>
<proteinExistence type="predicted"/>
<accession>A0ABW3U7J4</accession>
<dbReference type="EC" id="2.3.-.-" evidence="2"/>
<dbReference type="SUPFAM" id="SSF55729">
    <property type="entry name" value="Acyl-CoA N-acyltransferases (Nat)"/>
    <property type="match status" value="1"/>
</dbReference>
<evidence type="ECO:0000313" key="2">
    <source>
        <dbReference type="EMBL" id="MFD1216837.1"/>
    </source>
</evidence>
<keyword evidence="3" id="KW-1185">Reference proteome</keyword>
<dbReference type="Gene3D" id="3.40.630.30">
    <property type="match status" value="1"/>
</dbReference>
<dbReference type="RefSeq" id="WP_230436999.1">
    <property type="nucleotide sequence ID" value="NZ_CP087715.1"/>
</dbReference>
<gene>
    <name evidence="2" type="ORF">ACFQ2X_09515</name>
</gene>
<dbReference type="PANTHER" id="PTHR43617">
    <property type="entry name" value="L-AMINO ACID N-ACETYLTRANSFERASE"/>
    <property type="match status" value="1"/>
</dbReference>
<evidence type="ECO:0000313" key="3">
    <source>
        <dbReference type="Proteomes" id="UP001597264"/>
    </source>
</evidence>
<organism evidence="2 3">
    <name type="scientific">Microbulbifer celer</name>
    <dbReference type="NCBI Taxonomy" id="435905"/>
    <lineage>
        <taxon>Bacteria</taxon>
        <taxon>Pseudomonadati</taxon>
        <taxon>Pseudomonadota</taxon>
        <taxon>Gammaproteobacteria</taxon>
        <taxon>Cellvibrionales</taxon>
        <taxon>Microbulbiferaceae</taxon>
        <taxon>Microbulbifer</taxon>
    </lineage>
</organism>
<keyword evidence="2" id="KW-0808">Transferase</keyword>
<dbReference type="InterPro" id="IPR050276">
    <property type="entry name" value="MshD_Acetyltransferase"/>
</dbReference>
<comment type="caution">
    <text evidence="2">The sequence shown here is derived from an EMBL/GenBank/DDBJ whole genome shotgun (WGS) entry which is preliminary data.</text>
</comment>
<protein>
    <submittedName>
        <fullName evidence="2">GNAT family N-acetyltransferase</fullName>
        <ecNumber evidence="2">2.3.-.-</ecNumber>
    </submittedName>
</protein>
<dbReference type="EMBL" id="JBHTLR010000008">
    <property type="protein sequence ID" value="MFD1216837.1"/>
    <property type="molecule type" value="Genomic_DNA"/>
</dbReference>
<dbReference type="Pfam" id="PF00583">
    <property type="entry name" value="Acetyltransf_1"/>
    <property type="match status" value="1"/>
</dbReference>
<dbReference type="CDD" id="cd04301">
    <property type="entry name" value="NAT_SF"/>
    <property type="match status" value="1"/>
</dbReference>
<evidence type="ECO:0000259" key="1">
    <source>
        <dbReference type="PROSITE" id="PS51186"/>
    </source>
</evidence>
<keyword evidence="2" id="KW-0012">Acyltransferase</keyword>
<dbReference type="PANTHER" id="PTHR43617:SF34">
    <property type="entry name" value="PUTATIVE-RELATED"/>
    <property type="match status" value="1"/>
</dbReference>
<reference evidence="3" key="1">
    <citation type="journal article" date="2019" name="Int. J. Syst. Evol. Microbiol.">
        <title>The Global Catalogue of Microorganisms (GCM) 10K type strain sequencing project: providing services to taxonomists for standard genome sequencing and annotation.</title>
        <authorList>
            <consortium name="The Broad Institute Genomics Platform"/>
            <consortium name="The Broad Institute Genome Sequencing Center for Infectious Disease"/>
            <person name="Wu L."/>
            <person name="Ma J."/>
        </authorList>
    </citation>
    <scope>NUCLEOTIDE SEQUENCE [LARGE SCALE GENOMIC DNA]</scope>
    <source>
        <strain evidence="3">CCUG 54356</strain>
    </source>
</reference>
<dbReference type="GO" id="GO:0016746">
    <property type="term" value="F:acyltransferase activity"/>
    <property type="evidence" value="ECO:0007669"/>
    <property type="project" value="UniProtKB-KW"/>
</dbReference>